<dbReference type="PANTHER" id="PTHR16099">
    <property type="entry name" value="8-OXO-DGTP DIPHOSPHATES NUDT15"/>
    <property type="match status" value="1"/>
</dbReference>
<dbReference type="Proteomes" id="UP001240984">
    <property type="component" value="Unassembled WGS sequence"/>
</dbReference>
<dbReference type="PANTHER" id="PTHR16099:SF5">
    <property type="entry name" value="NUCLEOTIDE TRIPHOSPHATE DIPHOSPHATASE NUDT15"/>
    <property type="match status" value="1"/>
</dbReference>
<name>A0ABT9MRJ4_9ACTN</name>
<evidence type="ECO:0000256" key="2">
    <source>
        <dbReference type="ARBA" id="ARBA00022801"/>
    </source>
</evidence>
<dbReference type="SUPFAM" id="SSF55811">
    <property type="entry name" value="Nudix"/>
    <property type="match status" value="1"/>
</dbReference>
<accession>A0ABT9MRJ4</accession>
<comment type="similarity">
    <text evidence="1 3">Belongs to the Nudix hydrolase family.</text>
</comment>
<dbReference type="CDD" id="cd04678">
    <property type="entry name" value="NUDIX_MTH2_Nudt15"/>
    <property type="match status" value="1"/>
</dbReference>
<dbReference type="Pfam" id="PF00293">
    <property type="entry name" value="NUDIX"/>
    <property type="match status" value="1"/>
</dbReference>
<dbReference type="InterPro" id="IPR020084">
    <property type="entry name" value="NUDIX_hydrolase_CS"/>
</dbReference>
<evidence type="ECO:0000313" key="6">
    <source>
        <dbReference type="Proteomes" id="UP001240984"/>
    </source>
</evidence>
<evidence type="ECO:0000259" key="4">
    <source>
        <dbReference type="PROSITE" id="PS51462"/>
    </source>
</evidence>
<dbReference type="PROSITE" id="PS51462">
    <property type="entry name" value="NUDIX"/>
    <property type="match status" value="1"/>
</dbReference>
<dbReference type="GO" id="GO:0035539">
    <property type="term" value="F:8-oxo-7,8-dihydrodeoxyguanosine triphosphate pyrophosphatase activity"/>
    <property type="evidence" value="ECO:0007669"/>
    <property type="project" value="UniProtKB-EC"/>
</dbReference>
<proteinExistence type="inferred from homology"/>
<feature type="domain" description="Nudix hydrolase" evidence="4">
    <location>
        <begin position="7"/>
        <end position="136"/>
    </location>
</feature>
<dbReference type="RefSeq" id="WP_306829174.1">
    <property type="nucleotide sequence ID" value="NZ_JAUSRA010000001.1"/>
</dbReference>
<reference evidence="5 6" key="1">
    <citation type="submission" date="2023-07" db="EMBL/GenBank/DDBJ databases">
        <title>Sequencing the genomes of 1000 actinobacteria strains.</title>
        <authorList>
            <person name="Klenk H.-P."/>
        </authorList>
    </citation>
    <scope>NUCLEOTIDE SEQUENCE [LARGE SCALE GENOMIC DNA]</scope>
    <source>
        <strain evidence="5 6">DSM 44710</strain>
    </source>
</reference>
<organism evidence="5 6">
    <name type="scientific">Catenuloplanes nepalensis</name>
    <dbReference type="NCBI Taxonomy" id="587533"/>
    <lineage>
        <taxon>Bacteria</taxon>
        <taxon>Bacillati</taxon>
        <taxon>Actinomycetota</taxon>
        <taxon>Actinomycetes</taxon>
        <taxon>Micromonosporales</taxon>
        <taxon>Micromonosporaceae</taxon>
        <taxon>Catenuloplanes</taxon>
    </lineage>
</organism>
<protein>
    <submittedName>
        <fullName evidence="5">8-oxo-dGTP diphosphatase</fullName>
        <ecNumber evidence="5">3.6.1.55</ecNumber>
    </submittedName>
</protein>
<dbReference type="InterPro" id="IPR015797">
    <property type="entry name" value="NUDIX_hydrolase-like_dom_sf"/>
</dbReference>
<evidence type="ECO:0000256" key="1">
    <source>
        <dbReference type="ARBA" id="ARBA00005582"/>
    </source>
</evidence>
<gene>
    <name evidence="5" type="ORF">J2S43_002572</name>
</gene>
<dbReference type="Gene3D" id="3.90.79.10">
    <property type="entry name" value="Nucleoside Triphosphate Pyrophosphohydrolase"/>
    <property type="match status" value="1"/>
</dbReference>
<dbReference type="PRINTS" id="PR00502">
    <property type="entry name" value="NUDIXFAMILY"/>
</dbReference>
<sequence>MSTSYRGPFVGVSAVVVRGGAILLGRRRGAHGPGTWAFPGGKVDAGEDPAATVARELHEETGLRAGRIAEIAWTSDLFPESGLHYVTLHHLVEAAGEPEVREPDKADEWRWWPDLDHLPSPLFAPAAALWATGWRP</sequence>
<dbReference type="InterPro" id="IPR000086">
    <property type="entry name" value="NUDIX_hydrolase_dom"/>
</dbReference>
<dbReference type="EMBL" id="JAUSRA010000001">
    <property type="protein sequence ID" value="MDP9794060.1"/>
    <property type="molecule type" value="Genomic_DNA"/>
</dbReference>
<evidence type="ECO:0000313" key="5">
    <source>
        <dbReference type="EMBL" id="MDP9794060.1"/>
    </source>
</evidence>
<comment type="caution">
    <text evidence="5">The sequence shown here is derived from an EMBL/GenBank/DDBJ whole genome shotgun (WGS) entry which is preliminary data.</text>
</comment>
<keyword evidence="2 3" id="KW-0378">Hydrolase</keyword>
<keyword evidence="6" id="KW-1185">Reference proteome</keyword>
<evidence type="ECO:0000256" key="3">
    <source>
        <dbReference type="RuleBase" id="RU003476"/>
    </source>
</evidence>
<dbReference type="InterPro" id="IPR020476">
    <property type="entry name" value="Nudix_hydrolase"/>
</dbReference>
<dbReference type="PROSITE" id="PS00893">
    <property type="entry name" value="NUDIX_BOX"/>
    <property type="match status" value="1"/>
</dbReference>
<dbReference type="EC" id="3.6.1.55" evidence="5"/>